<accession>A0A415H810</accession>
<comment type="caution">
    <text evidence="1">The sequence shown here is derived from an EMBL/GenBank/DDBJ whole genome shotgun (WGS) entry which is preliminary data.</text>
</comment>
<protein>
    <recommendedName>
        <fullName evidence="3">Colicin D immunity protein domain-containing protein</fullName>
    </recommendedName>
</protein>
<reference evidence="1 2" key="1">
    <citation type="submission" date="2018-08" db="EMBL/GenBank/DDBJ databases">
        <title>A genome reference for cultivated species of the human gut microbiota.</title>
        <authorList>
            <person name="Zou Y."/>
            <person name="Xue W."/>
            <person name="Luo G."/>
        </authorList>
    </citation>
    <scope>NUCLEOTIDE SEQUENCE [LARGE SCALE GENOMIC DNA]</scope>
    <source>
        <strain evidence="1 2">AF42-21</strain>
    </source>
</reference>
<organism evidence="1 2">
    <name type="scientific">Dorea formicigenerans</name>
    <dbReference type="NCBI Taxonomy" id="39486"/>
    <lineage>
        <taxon>Bacteria</taxon>
        <taxon>Bacillati</taxon>
        <taxon>Bacillota</taxon>
        <taxon>Clostridia</taxon>
        <taxon>Lachnospirales</taxon>
        <taxon>Lachnospiraceae</taxon>
        <taxon>Dorea</taxon>
    </lineage>
</organism>
<dbReference type="AlphaFoldDB" id="A0A415H810"/>
<dbReference type="Proteomes" id="UP000284152">
    <property type="component" value="Unassembled WGS sequence"/>
</dbReference>
<evidence type="ECO:0000313" key="2">
    <source>
        <dbReference type="Proteomes" id="UP000284152"/>
    </source>
</evidence>
<gene>
    <name evidence="1" type="ORF">DW054_06240</name>
</gene>
<name>A0A415H810_9FIRM</name>
<sequence>MKATEVKKTLLQQIQDYLTGLISKEDYAIIAEEYYSSYGNIIKGTEFYEIFSDNIPDCCLVNVDEPGDDDKKEYCFHKILEETYDKLKRVLD</sequence>
<evidence type="ECO:0000313" key="1">
    <source>
        <dbReference type="EMBL" id="RHK64385.1"/>
    </source>
</evidence>
<evidence type="ECO:0008006" key="3">
    <source>
        <dbReference type="Google" id="ProtNLM"/>
    </source>
</evidence>
<dbReference type="EMBL" id="QRNS01000007">
    <property type="protein sequence ID" value="RHK64385.1"/>
    <property type="molecule type" value="Genomic_DNA"/>
</dbReference>
<proteinExistence type="predicted"/>